<proteinExistence type="inferred from homology"/>
<evidence type="ECO:0000256" key="3">
    <source>
        <dbReference type="ARBA" id="ARBA00013191"/>
    </source>
</evidence>
<gene>
    <name evidence="7" type="ORF">KI387_019500</name>
</gene>
<keyword evidence="4" id="KW-0808">Transferase</keyword>
<dbReference type="InterPro" id="IPR000652">
    <property type="entry name" value="Triosephosphate_isomerase"/>
</dbReference>
<dbReference type="PANTHER" id="PTHR11712">
    <property type="entry name" value="POLYKETIDE SYNTHASE-RELATED"/>
    <property type="match status" value="1"/>
</dbReference>
<sequence>LGGFVACGALSERNDDPTRASRPWDEDRDWFFMGDGARILLLEELEHAKSQSELSMAVTSFSQYFSPYSLVNAGNCVELVAHLNVDGFLVGGASLKVGCKLFYPLYTFSLKFFKLSILFTSIQTFLILAYESSWSSYAW</sequence>
<dbReference type="Gene3D" id="3.40.47.10">
    <property type="match status" value="1"/>
</dbReference>
<dbReference type="InterPro" id="IPR013785">
    <property type="entry name" value="Aldolase_TIM"/>
</dbReference>
<dbReference type="GO" id="GO:0004315">
    <property type="term" value="F:3-oxoacyl-[acyl-carrier-protein] synthase activity"/>
    <property type="evidence" value="ECO:0007669"/>
    <property type="project" value="UniProtKB-EC"/>
</dbReference>
<dbReference type="GO" id="GO:0004807">
    <property type="term" value="F:triose-phosphate isomerase activity"/>
    <property type="evidence" value="ECO:0007669"/>
    <property type="project" value="InterPro"/>
</dbReference>
<dbReference type="PANTHER" id="PTHR11712:SF332">
    <property type="entry name" value="3-OXOACYL-[ACYL-CARRIER-PROTEIN] SYNTHASE II, CHLOROPLASTIC"/>
    <property type="match status" value="1"/>
</dbReference>
<keyword evidence="5" id="KW-0413">Isomerase</keyword>
<protein>
    <recommendedName>
        <fullName evidence="3">beta-ketoacyl-[acyl-carrier-protein] synthase I</fullName>
        <ecNumber evidence="3">2.3.1.41</ecNumber>
    </recommendedName>
</protein>
<dbReference type="InterPro" id="IPR016039">
    <property type="entry name" value="Thiolase-like"/>
</dbReference>
<name>A0AA38G7K4_TAXCH</name>
<comment type="subunit">
    <text evidence="2">Homodimer.</text>
</comment>
<dbReference type="Pfam" id="PF00121">
    <property type="entry name" value="TIM"/>
    <property type="match status" value="1"/>
</dbReference>
<dbReference type="EMBL" id="JAHRHJ020000004">
    <property type="protein sequence ID" value="KAH9317731.1"/>
    <property type="molecule type" value="Genomic_DNA"/>
</dbReference>
<dbReference type="Proteomes" id="UP000824469">
    <property type="component" value="Unassembled WGS sequence"/>
</dbReference>
<dbReference type="EC" id="2.3.1.41" evidence="3"/>
<evidence type="ECO:0000256" key="6">
    <source>
        <dbReference type="ARBA" id="ARBA00024331"/>
    </source>
</evidence>
<keyword evidence="8" id="KW-1185">Reference proteome</keyword>
<dbReference type="GO" id="GO:0005739">
    <property type="term" value="C:mitochondrion"/>
    <property type="evidence" value="ECO:0007669"/>
    <property type="project" value="TreeGrafter"/>
</dbReference>
<evidence type="ECO:0000313" key="7">
    <source>
        <dbReference type="EMBL" id="KAH9317731.1"/>
    </source>
</evidence>
<dbReference type="GO" id="GO:0006633">
    <property type="term" value="P:fatty acid biosynthetic process"/>
    <property type="evidence" value="ECO:0007669"/>
    <property type="project" value="TreeGrafter"/>
</dbReference>
<dbReference type="SUPFAM" id="SSF53901">
    <property type="entry name" value="Thiolase-like"/>
    <property type="match status" value="1"/>
</dbReference>
<dbReference type="AlphaFoldDB" id="A0AA38G7K4"/>
<evidence type="ECO:0000313" key="8">
    <source>
        <dbReference type="Proteomes" id="UP000824469"/>
    </source>
</evidence>
<feature type="non-terminal residue" evidence="7">
    <location>
        <position position="139"/>
    </location>
</feature>
<feature type="non-terminal residue" evidence="7">
    <location>
        <position position="1"/>
    </location>
</feature>
<evidence type="ECO:0000256" key="2">
    <source>
        <dbReference type="ARBA" id="ARBA00011738"/>
    </source>
</evidence>
<comment type="caution">
    <text evidence="7">The sequence shown here is derived from an EMBL/GenBank/DDBJ whole genome shotgun (WGS) entry which is preliminary data.</text>
</comment>
<dbReference type="SUPFAM" id="SSF51351">
    <property type="entry name" value="Triosephosphate isomerase (TIM)"/>
    <property type="match status" value="1"/>
</dbReference>
<dbReference type="InterPro" id="IPR000794">
    <property type="entry name" value="Beta-ketoacyl_synthase"/>
</dbReference>
<organism evidence="7 8">
    <name type="scientific">Taxus chinensis</name>
    <name type="common">Chinese yew</name>
    <name type="synonym">Taxus wallichiana var. chinensis</name>
    <dbReference type="NCBI Taxonomy" id="29808"/>
    <lineage>
        <taxon>Eukaryota</taxon>
        <taxon>Viridiplantae</taxon>
        <taxon>Streptophyta</taxon>
        <taxon>Embryophyta</taxon>
        <taxon>Tracheophyta</taxon>
        <taxon>Spermatophyta</taxon>
        <taxon>Pinopsida</taxon>
        <taxon>Pinidae</taxon>
        <taxon>Conifers II</taxon>
        <taxon>Cupressales</taxon>
        <taxon>Taxaceae</taxon>
        <taxon>Taxus</taxon>
    </lineage>
</organism>
<comment type="pathway">
    <text evidence="6">Carbohydrate biosynthesis.</text>
</comment>
<evidence type="ECO:0000256" key="4">
    <source>
        <dbReference type="ARBA" id="ARBA00022679"/>
    </source>
</evidence>
<reference evidence="7 8" key="1">
    <citation type="journal article" date="2021" name="Nat. Plants">
        <title>The Taxus genome provides insights into paclitaxel biosynthesis.</title>
        <authorList>
            <person name="Xiong X."/>
            <person name="Gou J."/>
            <person name="Liao Q."/>
            <person name="Li Y."/>
            <person name="Zhou Q."/>
            <person name="Bi G."/>
            <person name="Li C."/>
            <person name="Du R."/>
            <person name="Wang X."/>
            <person name="Sun T."/>
            <person name="Guo L."/>
            <person name="Liang H."/>
            <person name="Lu P."/>
            <person name="Wu Y."/>
            <person name="Zhang Z."/>
            <person name="Ro D.K."/>
            <person name="Shang Y."/>
            <person name="Huang S."/>
            <person name="Yan J."/>
        </authorList>
    </citation>
    <scope>NUCLEOTIDE SEQUENCE [LARGE SCALE GENOMIC DNA]</scope>
    <source>
        <strain evidence="7">Ta-2019</strain>
    </source>
</reference>
<accession>A0AA38G7K4</accession>
<dbReference type="InterPro" id="IPR035990">
    <property type="entry name" value="TIM_sf"/>
</dbReference>
<dbReference type="Gene3D" id="3.20.20.70">
    <property type="entry name" value="Aldolase class I"/>
    <property type="match status" value="1"/>
</dbReference>
<evidence type="ECO:0000256" key="5">
    <source>
        <dbReference type="ARBA" id="ARBA00023235"/>
    </source>
</evidence>
<comment type="similarity">
    <text evidence="1">Belongs to the triosephosphate isomerase family.</text>
</comment>
<evidence type="ECO:0000256" key="1">
    <source>
        <dbReference type="ARBA" id="ARBA00007422"/>
    </source>
</evidence>